<evidence type="ECO:0000256" key="1">
    <source>
        <dbReference type="SAM" id="Phobius"/>
    </source>
</evidence>
<dbReference type="EMBL" id="CP000909">
    <property type="protein sequence ID" value="ABY36627.1"/>
    <property type="molecule type" value="Genomic_DNA"/>
</dbReference>
<feature type="transmembrane region" description="Helical" evidence="1">
    <location>
        <begin position="490"/>
        <end position="506"/>
    </location>
</feature>
<proteinExistence type="predicted"/>
<keyword evidence="1" id="KW-0812">Transmembrane</keyword>
<protein>
    <recommendedName>
        <fullName evidence="4">Glycosyltransferase RgtA/B/C/D-like domain-containing protein</fullName>
    </recommendedName>
</protein>
<evidence type="ECO:0000313" key="2">
    <source>
        <dbReference type="EMBL" id="ABY36627.1"/>
    </source>
</evidence>
<dbReference type="InParanoid" id="A9WKJ9"/>
<dbReference type="AlphaFoldDB" id="A9WKJ9"/>
<feature type="transmembrane region" description="Helical" evidence="1">
    <location>
        <begin position="318"/>
        <end position="337"/>
    </location>
</feature>
<feature type="transmembrane region" description="Helical" evidence="1">
    <location>
        <begin position="280"/>
        <end position="298"/>
    </location>
</feature>
<gene>
    <name evidence="2" type="ordered locus">Caur_3442</name>
</gene>
<name>A9WKJ9_CHLAA</name>
<dbReference type="KEGG" id="cau:Caur_3442"/>
<keyword evidence="1" id="KW-1133">Transmembrane helix</keyword>
<keyword evidence="1" id="KW-0472">Membrane</keyword>
<keyword evidence="3" id="KW-1185">Reference proteome</keyword>
<feature type="transmembrane region" description="Helical" evidence="1">
    <location>
        <begin position="466"/>
        <end position="484"/>
    </location>
</feature>
<feature type="transmembrane region" description="Helical" evidence="1">
    <location>
        <begin position="431"/>
        <end position="459"/>
    </location>
</feature>
<dbReference type="STRING" id="324602.Caur_3442"/>
<organism evidence="2 3">
    <name type="scientific">Chloroflexus aurantiacus (strain ATCC 29366 / DSM 635 / J-10-fl)</name>
    <dbReference type="NCBI Taxonomy" id="324602"/>
    <lineage>
        <taxon>Bacteria</taxon>
        <taxon>Bacillati</taxon>
        <taxon>Chloroflexota</taxon>
        <taxon>Chloroflexia</taxon>
        <taxon>Chloroflexales</taxon>
        <taxon>Chloroflexineae</taxon>
        <taxon>Chloroflexaceae</taxon>
        <taxon>Chloroflexus</taxon>
    </lineage>
</organism>
<feature type="transmembrane region" description="Helical" evidence="1">
    <location>
        <begin position="218"/>
        <end position="244"/>
    </location>
</feature>
<feature type="transmembrane region" description="Helical" evidence="1">
    <location>
        <begin position="250"/>
        <end position="268"/>
    </location>
</feature>
<reference evidence="3" key="1">
    <citation type="journal article" date="2011" name="BMC Genomics">
        <title>Complete genome sequence of the filamentous anoxygenic phototrophic bacterium Chloroflexus aurantiacus.</title>
        <authorList>
            <person name="Tang K.H."/>
            <person name="Barry K."/>
            <person name="Chertkov O."/>
            <person name="Dalin E."/>
            <person name="Han C.S."/>
            <person name="Hauser L.J."/>
            <person name="Honchak B.M."/>
            <person name="Karbach L.E."/>
            <person name="Land M.L."/>
            <person name="Lapidus A."/>
            <person name="Larimer F.W."/>
            <person name="Mikhailova N."/>
            <person name="Pitluck S."/>
            <person name="Pierson B.K."/>
            <person name="Blankenship R.E."/>
        </authorList>
    </citation>
    <scope>NUCLEOTIDE SEQUENCE [LARGE SCALE GENOMIC DNA]</scope>
    <source>
        <strain evidence="3">ATCC 29366 / DSM 635 / J-10-fl</strain>
    </source>
</reference>
<sequence>MREHQGLLTASVRPWHFLSDTHKIALMRIGAAYLAITFLVIGINWLLANVSQPLTLAPASASRWLLAGLNQVETSEFGDFRWTDGESRVCIDGVGYAPRSLVHVRLAGGYARALGTETASLHVGQAAPVTVALAPELRRYTLLTGSDQQPGAAVCLTIQSNAVRDPNNPRWLGVPFHGLTVQPLAAAGAVMPAPQALAVGLALAIGWLAILHLSGVPLLLATIIVTLGSGLIGYSLAAGLVPFGAGTLRWALPTVGGIWMGVVGLAIARRWPLRQDWLNELAAILFWSIAILGAFWLLQRISGHSGVWPLKSRIDPSPTWWVVLPIAVAIIWFVVGFRWLHRPLAPVPVVVYTLIGAFGLPVLFDIIVHGLDAPIALFRDSPYEYLRDTPQVAGDPLGFLANFETIAPGLSVHGSTHPPGAILFLWLIEQLFGAGAVATSWITIVLTACLPLIAVWLGWQLGGGRLGLMAGMIAVVLPGQMVYGVTSLDGVFSLLIATGAAAFFLALEPPYRLWLAVVAGLAIAAALFMTYAATQLFFFGVAAVGFALVRHTPHQGWRTTLIALIRQGVVTAGIIIVIYLIIFVTTGFNVISASRTATMINGEMMERFREYGPPPTPFLPPSYDYYLRFAAANLVSYLVFLTPWALAALSMLYLRAGSVGWQPQWAALLGALGVFVLGMWLSGLFNREVERIWMFTYPLAAVLVAYQIGDGTERRQRWRLAIYLGLTLALFVVMKLTLYTIW</sequence>
<feature type="transmembrane region" description="Helical" evidence="1">
    <location>
        <begin position="349"/>
        <end position="371"/>
    </location>
</feature>
<feature type="transmembrane region" description="Helical" evidence="1">
    <location>
        <begin position="513"/>
        <end position="530"/>
    </location>
</feature>
<accession>A9WKJ9</accession>
<dbReference type="Proteomes" id="UP000002008">
    <property type="component" value="Chromosome"/>
</dbReference>
<feature type="transmembrane region" description="Helical" evidence="1">
    <location>
        <begin position="564"/>
        <end position="591"/>
    </location>
</feature>
<evidence type="ECO:0000313" key="3">
    <source>
        <dbReference type="Proteomes" id="UP000002008"/>
    </source>
</evidence>
<dbReference type="EnsemblBacteria" id="ABY36627">
    <property type="protein sequence ID" value="ABY36627"/>
    <property type="gene ID" value="Caur_3442"/>
</dbReference>
<dbReference type="eggNOG" id="ENOG5030IT4">
    <property type="taxonomic scope" value="Bacteria"/>
</dbReference>
<feature type="transmembrane region" description="Helical" evidence="1">
    <location>
        <begin position="25"/>
        <end position="47"/>
    </location>
</feature>
<feature type="transmembrane region" description="Helical" evidence="1">
    <location>
        <begin position="625"/>
        <end position="653"/>
    </location>
</feature>
<dbReference type="PATRIC" id="fig|324602.8.peg.3873"/>
<feature type="transmembrane region" description="Helical" evidence="1">
    <location>
        <begin position="193"/>
        <end position="211"/>
    </location>
</feature>
<feature type="transmembrane region" description="Helical" evidence="1">
    <location>
        <begin position="665"/>
        <end position="685"/>
    </location>
</feature>
<feature type="transmembrane region" description="Helical" evidence="1">
    <location>
        <begin position="720"/>
        <end position="741"/>
    </location>
</feature>
<evidence type="ECO:0008006" key="4">
    <source>
        <dbReference type="Google" id="ProtNLM"/>
    </source>
</evidence>
<feature type="transmembrane region" description="Helical" evidence="1">
    <location>
        <begin position="691"/>
        <end position="708"/>
    </location>
</feature>
<dbReference type="HOGENOM" id="CLU_374168_0_0_0"/>